<dbReference type="InterPro" id="IPR001466">
    <property type="entry name" value="Beta-lactam-related"/>
</dbReference>
<proteinExistence type="predicted"/>
<name>A0A366K245_CYTFI</name>
<dbReference type="RefSeq" id="WP_113881302.1">
    <property type="nucleotide sequence ID" value="NZ_QNSF01000002.1"/>
</dbReference>
<dbReference type="InterPro" id="IPR050789">
    <property type="entry name" value="Diverse_Enzym_Activities"/>
</dbReference>
<accession>A0A366K245</accession>
<evidence type="ECO:0000259" key="3">
    <source>
        <dbReference type="Pfam" id="PF00144"/>
    </source>
</evidence>
<evidence type="ECO:0000313" key="4">
    <source>
        <dbReference type="EMBL" id="RBP95750.1"/>
    </source>
</evidence>
<evidence type="ECO:0000256" key="2">
    <source>
        <dbReference type="SAM" id="SignalP"/>
    </source>
</evidence>
<feature type="domain" description="Beta-lactamase-related" evidence="3">
    <location>
        <begin position="97"/>
        <end position="433"/>
    </location>
</feature>
<dbReference type="GO" id="GO:0016787">
    <property type="term" value="F:hydrolase activity"/>
    <property type="evidence" value="ECO:0007669"/>
    <property type="project" value="UniProtKB-KW"/>
</dbReference>
<dbReference type="PANTHER" id="PTHR43283">
    <property type="entry name" value="BETA-LACTAMASE-RELATED"/>
    <property type="match status" value="1"/>
</dbReference>
<protein>
    <submittedName>
        <fullName evidence="4">CubicO group peptidase (Beta-lactamase class C family)</fullName>
    </submittedName>
</protein>
<dbReference type="OrthoDB" id="9770183at2"/>
<dbReference type="PANTHER" id="PTHR43283:SF11">
    <property type="entry name" value="BETA-LACTAMASE-RELATED DOMAIN-CONTAINING PROTEIN"/>
    <property type="match status" value="1"/>
</dbReference>
<dbReference type="EMBL" id="QNSF01000002">
    <property type="protein sequence ID" value="RBP95750.1"/>
    <property type="molecule type" value="Genomic_DNA"/>
</dbReference>
<feature type="signal peptide" evidence="2">
    <location>
        <begin position="1"/>
        <end position="32"/>
    </location>
</feature>
<dbReference type="SUPFAM" id="SSF56601">
    <property type="entry name" value="beta-lactamase/transpeptidase-like"/>
    <property type="match status" value="1"/>
</dbReference>
<dbReference type="Gene3D" id="3.40.710.10">
    <property type="entry name" value="DD-peptidase/beta-lactamase superfamily"/>
    <property type="match status" value="1"/>
</dbReference>
<feature type="chain" id="PRO_5039280944" evidence="2">
    <location>
        <begin position="33"/>
        <end position="579"/>
    </location>
</feature>
<sequence length="579" mass="64225">MKVHKIKGGSMKNKTKLVALSAALSTSLFIPAAYPVSAQSAEGVKPTMEMKNNKDVKYKIHPIFSWDRPGPISPILHPGSAAGAGMVQQPLNEIDPLMEEMISEGVMPGAVTFVARRGHIVKHDAYGYSYRYTDDKFTEAQNPIEMTEDTIFDLASISKIFTTTAAMILYDDGRFQLDDPVAKYIPEFAENGKENVTIRQLMTHTSGFTAWIPLYSQGSSRNDRMQIVFKYPLANEPGEAYTYSDLNMITLGALIERLSGQSLDEFVKNRIAKPLGMKDTMYNPPESLKHRIAATEYQPAIGRGLVWGEVHDENAWSLDGVAGHAGVFSTASDLAKLAHMYVNDGRYGSKRILKEETVKMLIQNQIPQFPGDDHGLGWELGQGWFMDALSEGTSLGHTGYTGTSIVINRNNGTIAILLTNRVHPSRNTVTTNIARRGFARQVADSIPVAIPGKGDAWFSGYGDKIQHNLTAKMDLEEEAVLSFDTWYRTENNADMAFVEVSEDGVNWTQAAQPLTGSSIDWKNEKLTIPAETSHIRFRYQTDSTVNGRGWYVDNVKLRLSDGQTVTPAFSGNGWKKRNY</sequence>
<keyword evidence="1" id="KW-0378">Hydrolase</keyword>
<keyword evidence="2" id="KW-0732">Signal</keyword>
<evidence type="ECO:0000313" key="5">
    <source>
        <dbReference type="Proteomes" id="UP000252731"/>
    </source>
</evidence>
<keyword evidence="5" id="KW-1185">Reference proteome</keyword>
<gene>
    <name evidence="4" type="ORF">DFO70_10275</name>
</gene>
<dbReference type="Gene3D" id="2.60.120.260">
    <property type="entry name" value="Galactose-binding domain-like"/>
    <property type="match status" value="1"/>
</dbReference>
<dbReference type="Pfam" id="PF20773">
    <property type="entry name" value="InhA-like_MAM"/>
    <property type="match status" value="1"/>
</dbReference>
<comment type="caution">
    <text evidence="4">The sequence shown here is derived from an EMBL/GenBank/DDBJ whole genome shotgun (WGS) entry which is preliminary data.</text>
</comment>
<evidence type="ECO:0000256" key="1">
    <source>
        <dbReference type="ARBA" id="ARBA00022801"/>
    </source>
</evidence>
<organism evidence="4 5">
    <name type="scientific">Cytobacillus firmus</name>
    <name type="common">Bacillus firmus</name>
    <dbReference type="NCBI Taxonomy" id="1399"/>
    <lineage>
        <taxon>Bacteria</taxon>
        <taxon>Bacillati</taxon>
        <taxon>Bacillota</taxon>
        <taxon>Bacilli</taxon>
        <taxon>Bacillales</taxon>
        <taxon>Bacillaceae</taxon>
        <taxon>Cytobacillus</taxon>
    </lineage>
</organism>
<dbReference type="AlphaFoldDB" id="A0A366K245"/>
<dbReference type="InterPro" id="IPR012338">
    <property type="entry name" value="Beta-lactam/transpept-like"/>
</dbReference>
<dbReference type="STRING" id="1399.VL14_23070"/>
<reference evidence="4 5" key="1">
    <citation type="submission" date="2018-06" db="EMBL/GenBank/DDBJ databases">
        <title>Freshwater and sediment microbial communities from various areas in North America, analyzing microbe dynamics in response to fracking.</title>
        <authorList>
            <person name="Lamendella R."/>
        </authorList>
    </citation>
    <scope>NUCLEOTIDE SEQUENCE [LARGE SCALE GENOMIC DNA]</scope>
    <source>
        <strain evidence="4 5">14_TX</strain>
    </source>
</reference>
<dbReference type="Pfam" id="PF00144">
    <property type="entry name" value="Beta-lactamase"/>
    <property type="match status" value="1"/>
</dbReference>
<dbReference type="Proteomes" id="UP000252731">
    <property type="component" value="Unassembled WGS sequence"/>
</dbReference>